<dbReference type="InterPro" id="IPR018060">
    <property type="entry name" value="HTH_AraC"/>
</dbReference>
<dbReference type="RefSeq" id="WP_066771562.1">
    <property type="nucleotide sequence ID" value="NZ_CP013244.1"/>
</dbReference>
<dbReference type="PANTHER" id="PTHR47893">
    <property type="entry name" value="REGULATORY PROTEIN PCHR"/>
    <property type="match status" value="1"/>
</dbReference>
<dbReference type="Pfam" id="PF12833">
    <property type="entry name" value="HTH_18"/>
    <property type="match status" value="1"/>
</dbReference>
<feature type="domain" description="HTH araC/xylS-type" evidence="4">
    <location>
        <begin position="147"/>
        <end position="245"/>
    </location>
</feature>
<dbReference type="SMART" id="SM00342">
    <property type="entry name" value="HTH_ARAC"/>
    <property type="match status" value="1"/>
</dbReference>
<keyword evidence="6" id="KW-1185">Reference proteome</keyword>
<keyword evidence="3" id="KW-0804">Transcription</keyword>
<keyword evidence="2" id="KW-0238">DNA-binding</keyword>
<dbReference type="GO" id="GO:0043565">
    <property type="term" value="F:sequence-specific DNA binding"/>
    <property type="evidence" value="ECO:0007669"/>
    <property type="project" value="InterPro"/>
</dbReference>
<dbReference type="EMBL" id="CP013244">
    <property type="protein sequence ID" value="ANP46454.1"/>
    <property type="molecule type" value="Genomic_DNA"/>
</dbReference>
<dbReference type="PROSITE" id="PS01124">
    <property type="entry name" value="HTH_ARAC_FAMILY_2"/>
    <property type="match status" value="1"/>
</dbReference>
<dbReference type="STRING" id="1759059.ATE48_11260"/>
<evidence type="ECO:0000256" key="2">
    <source>
        <dbReference type="ARBA" id="ARBA00023125"/>
    </source>
</evidence>
<dbReference type="PANTHER" id="PTHR47893:SF1">
    <property type="entry name" value="REGULATORY PROTEIN PCHR"/>
    <property type="match status" value="1"/>
</dbReference>
<evidence type="ECO:0000313" key="6">
    <source>
        <dbReference type="Proteomes" id="UP000092498"/>
    </source>
</evidence>
<sequence>MREFVEVSPEMTLLLGADPIGAVPLPPEHIALAFDVDSQTPTLSFDFAPTRASLQADSRLLLIIQRSAFLRVGGIEPSGDAFHLPSALRGIVLSIRNSALTGETLQIYRLGKSIELLCETIRLLADDDLLPLASEGVLSLEDTRRVIAARRMIDERWNEKLTLDKIARACGLNRAKLTRGFRDMFHCTIAEAIAEQRLSKAKGMLLTTNLPVSSIGYENGYLNNASFARAFGRRFGISPSDFRACAFAA</sequence>
<evidence type="ECO:0000256" key="3">
    <source>
        <dbReference type="ARBA" id="ARBA00023163"/>
    </source>
</evidence>
<dbReference type="GO" id="GO:0003700">
    <property type="term" value="F:DNA-binding transcription factor activity"/>
    <property type="evidence" value="ECO:0007669"/>
    <property type="project" value="InterPro"/>
</dbReference>
<dbReference type="AlphaFoldDB" id="A0A1B1AIQ9"/>
<dbReference type="SUPFAM" id="SSF46689">
    <property type="entry name" value="Homeodomain-like"/>
    <property type="match status" value="2"/>
</dbReference>
<evidence type="ECO:0000259" key="4">
    <source>
        <dbReference type="PROSITE" id="PS01124"/>
    </source>
</evidence>
<dbReference type="InterPro" id="IPR053142">
    <property type="entry name" value="PchR_regulatory_protein"/>
</dbReference>
<dbReference type="Gene3D" id="1.10.10.60">
    <property type="entry name" value="Homeodomain-like"/>
    <property type="match status" value="2"/>
</dbReference>
<evidence type="ECO:0000313" key="5">
    <source>
        <dbReference type="EMBL" id="ANP46454.1"/>
    </source>
</evidence>
<dbReference type="OrthoDB" id="644174at2"/>
<dbReference type="KEGG" id="cbot:ATE48_11260"/>
<keyword evidence="1" id="KW-0805">Transcription regulation</keyword>
<dbReference type="InterPro" id="IPR018062">
    <property type="entry name" value="HTH_AraC-typ_CS"/>
</dbReference>
<reference evidence="5 6" key="1">
    <citation type="submission" date="2015-11" db="EMBL/GenBank/DDBJ databases">
        <title>Whole-Genome Sequence of Candidatus Oderbacter manganicum from the National Park Lower Oder Valley, Germany.</title>
        <authorList>
            <person name="Braun B."/>
            <person name="Liere K."/>
            <person name="Szewzyk U."/>
        </authorList>
    </citation>
    <scope>NUCLEOTIDE SEQUENCE [LARGE SCALE GENOMIC DNA]</scope>
    <source>
        <strain evidence="5 6">OTSz_A_272</strain>
    </source>
</reference>
<dbReference type="Proteomes" id="UP000092498">
    <property type="component" value="Chromosome"/>
</dbReference>
<name>A0A1B1AIQ9_9PROT</name>
<organism evidence="5 6">
    <name type="scientific">Candidatus Viadribacter manganicus</name>
    <dbReference type="NCBI Taxonomy" id="1759059"/>
    <lineage>
        <taxon>Bacteria</taxon>
        <taxon>Pseudomonadati</taxon>
        <taxon>Pseudomonadota</taxon>
        <taxon>Alphaproteobacteria</taxon>
        <taxon>Hyphomonadales</taxon>
        <taxon>Hyphomonadaceae</taxon>
        <taxon>Candidatus Viadribacter</taxon>
    </lineage>
</organism>
<dbReference type="InParanoid" id="A0A1B1AIQ9"/>
<evidence type="ECO:0000256" key="1">
    <source>
        <dbReference type="ARBA" id="ARBA00023015"/>
    </source>
</evidence>
<dbReference type="InterPro" id="IPR009057">
    <property type="entry name" value="Homeodomain-like_sf"/>
</dbReference>
<proteinExistence type="predicted"/>
<protein>
    <recommendedName>
        <fullName evidence="4">HTH araC/xylS-type domain-containing protein</fullName>
    </recommendedName>
</protein>
<gene>
    <name evidence="5" type="ORF">ATE48_11260</name>
</gene>
<dbReference type="PROSITE" id="PS00041">
    <property type="entry name" value="HTH_ARAC_FAMILY_1"/>
    <property type="match status" value="1"/>
</dbReference>
<accession>A0A1B1AIQ9</accession>